<dbReference type="RefSeq" id="WP_008618345.1">
    <property type="nucleotide sequence ID" value="NZ_AONQ01000035.1"/>
</dbReference>
<dbReference type="OrthoDB" id="9793819at2"/>
<reference evidence="3 4" key="1">
    <citation type="journal article" date="2014" name="Genome Announc.">
        <title>Draft Genome Sequence of Magnetospirillum sp. Strain SO-1, a Freshwater Magnetotactic Bacterium Isolated from the Ol'khovka River, Russia.</title>
        <authorList>
            <person name="Grouzdev D.S."/>
            <person name="Dziuba M.V."/>
            <person name="Sukhacheva M.S."/>
            <person name="Mardanov A.V."/>
            <person name="Beletskiy A.V."/>
            <person name="Kuznetsov B.B."/>
            <person name="Skryabin K.G."/>
        </authorList>
    </citation>
    <scope>NUCLEOTIDE SEQUENCE [LARGE SCALE GENOMIC DNA]</scope>
    <source>
        <strain evidence="3 4">SO-1</strain>
    </source>
</reference>
<dbReference type="GO" id="GO:0004113">
    <property type="term" value="F:2',3'-cyclic-nucleotide 3'-phosphodiesterase activity"/>
    <property type="evidence" value="ECO:0007669"/>
    <property type="project" value="InterPro"/>
</dbReference>
<comment type="caution">
    <text evidence="3">The sequence shown here is derived from an EMBL/GenBank/DDBJ whole genome shotgun (WGS) entry which is preliminary data.</text>
</comment>
<feature type="active site" description="Proton acceptor" evidence="2">
    <location>
        <position position="121"/>
    </location>
</feature>
<dbReference type="Pfam" id="PF13563">
    <property type="entry name" value="2_5_RNA_ligase2"/>
    <property type="match status" value="1"/>
</dbReference>
<dbReference type="eggNOG" id="COG1514">
    <property type="taxonomic scope" value="Bacteria"/>
</dbReference>
<dbReference type="Proteomes" id="UP000011744">
    <property type="component" value="Unassembled WGS sequence"/>
</dbReference>
<keyword evidence="1 2" id="KW-0378">Hydrolase</keyword>
<accession>M2Y8K6</accession>
<organism evidence="3 4">
    <name type="scientific">Paramagnetospirillum caucaseum</name>
    <dbReference type="NCBI Taxonomy" id="1244869"/>
    <lineage>
        <taxon>Bacteria</taxon>
        <taxon>Pseudomonadati</taxon>
        <taxon>Pseudomonadota</taxon>
        <taxon>Alphaproteobacteria</taxon>
        <taxon>Rhodospirillales</taxon>
        <taxon>Magnetospirillaceae</taxon>
        <taxon>Paramagnetospirillum</taxon>
    </lineage>
</organism>
<name>M2Y8K6_9PROT</name>
<dbReference type="GO" id="GO:0008664">
    <property type="term" value="F:RNA 2',3'-cyclic 3'-phosphodiesterase activity"/>
    <property type="evidence" value="ECO:0007669"/>
    <property type="project" value="UniProtKB-EC"/>
</dbReference>
<proteinExistence type="inferred from homology"/>
<dbReference type="NCBIfam" id="TIGR02258">
    <property type="entry name" value="2_5_ligase"/>
    <property type="match status" value="1"/>
</dbReference>
<protein>
    <recommendedName>
        <fullName evidence="2">RNA 2',3'-cyclic phosphodiesterase</fullName>
        <shortName evidence="2">RNA 2',3'-CPDase</shortName>
        <ecNumber evidence="2">3.1.4.58</ecNumber>
    </recommendedName>
</protein>
<evidence type="ECO:0000313" key="4">
    <source>
        <dbReference type="Proteomes" id="UP000011744"/>
    </source>
</evidence>
<comment type="similarity">
    <text evidence="2">Belongs to the 2H phosphoesterase superfamily. ThpR family.</text>
</comment>
<sequence length="178" mass="19618">MIRLFVGIGFDDDLTARIAALQQGLPGARWIAPANLHLTLRFIGEVDEEVAEEIHHGLKTLAEPPFALTLSGLGLFGDRHQAHTLWLGVERSAALSRLAARVDGAVVQAGGRPEPRRFNPHVTLARLKDTPPGRIQDFMDATGPFREDHLAVERFTLFRSTLGRQGAQYDALEHYPLG</sequence>
<evidence type="ECO:0000256" key="2">
    <source>
        <dbReference type="HAMAP-Rule" id="MF_01940"/>
    </source>
</evidence>
<dbReference type="SUPFAM" id="SSF55144">
    <property type="entry name" value="LigT-like"/>
    <property type="match status" value="1"/>
</dbReference>
<evidence type="ECO:0000256" key="1">
    <source>
        <dbReference type="ARBA" id="ARBA00022801"/>
    </source>
</evidence>
<comment type="catalytic activity">
    <reaction evidence="2">
        <text>a 3'-end 2',3'-cyclophospho-ribonucleotide-RNA + H2O = a 3'-end 2'-phospho-ribonucleotide-RNA + H(+)</text>
        <dbReference type="Rhea" id="RHEA:11828"/>
        <dbReference type="Rhea" id="RHEA-COMP:10464"/>
        <dbReference type="Rhea" id="RHEA-COMP:17353"/>
        <dbReference type="ChEBI" id="CHEBI:15377"/>
        <dbReference type="ChEBI" id="CHEBI:15378"/>
        <dbReference type="ChEBI" id="CHEBI:83064"/>
        <dbReference type="ChEBI" id="CHEBI:173113"/>
        <dbReference type="EC" id="3.1.4.58"/>
    </reaction>
</comment>
<dbReference type="InterPro" id="IPR009097">
    <property type="entry name" value="Cyclic_Pdiesterase"/>
</dbReference>
<dbReference type="InterPro" id="IPR004175">
    <property type="entry name" value="RNA_CPDase"/>
</dbReference>
<dbReference type="EMBL" id="AONQ01000035">
    <property type="protein sequence ID" value="EME69386.1"/>
    <property type="molecule type" value="Genomic_DNA"/>
</dbReference>
<dbReference type="Gene3D" id="3.90.1140.10">
    <property type="entry name" value="Cyclic phosphodiesterase"/>
    <property type="match status" value="1"/>
</dbReference>
<keyword evidence="4" id="KW-1185">Reference proteome</keyword>
<evidence type="ECO:0000313" key="3">
    <source>
        <dbReference type="EMBL" id="EME69386.1"/>
    </source>
</evidence>
<dbReference type="STRING" id="1244869.H261_13459"/>
<gene>
    <name evidence="3" type="ORF">H261_13459</name>
</gene>
<dbReference type="PANTHER" id="PTHR35561:SF1">
    <property type="entry name" value="RNA 2',3'-CYCLIC PHOSPHODIESTERASE"/>
    <property type="match status" value="1"/>
</dbReference>
<dbReference type="AlphaFoldDB" id="M2Y8K6"/>
<dbReference type="PATRIC" id="fig|1244869.3.peg.2713"/>
<keyword evidence="3" id="KW-0436">Ligase</keyword>
<dbReference type="GO" id="GO:0016874">
    <property type="term" value="F:ligase activity"/>
    <property type="evidence" value="ECO:0007669"/>
    <property type="project" value="UniProtKB-KW"/>
</dbReference>
<feature type="active site" description="Proton donor" evidence="2">
    <location>
        <position position="37"/>
    </location>
</feature>
<dbReference type="EC" id="3.1.4.58" evidence="2"/>
<feature type="short sequence motif" description="HXTX 2" evidence="2">
    <location>
        <begin position="121"/>
        <end position="124"/>
    </location>
</feature>
<comment type="function">
    <text evidence="2">Hydrolyzes RNA 2',3'-cyclic phosphodiester to an RNA 2'-phosphomonoester.</text>
</comment>
<dbReference type="HAMAP" id="MF_01940">
    <property type="entry name" value="RNA_CPDase"/>
    <property type="match status" value="1"/>
</dbReference>
<feature type="short sequence motif" description="HXTX 1" evidence="2">
    <location>
        <begin position="37"/>
        <end position="40"/>
    </location>
</feature>
<dbReference type="PANTHER" id="PTHR35561">
    <property type="entry name" value="RNA 2',3'-CYCLIC PHOSPHODIESTERASE"/>
    <property type="match status" value="1"/>
</dbReference>